<sequence length="267" mass="29060">MLLFALISVLNLALGFAAAVALGYGPRPWWGIFAEAGTTGTVRIEKLEDEPAPPTDESNEAEPEEDDEEDHLDDEDDSEPGDDLDEEPEEDDEALTKAKLAKLQEINANKLAKRLEEEQRRAPTKNAKDKAKSPPAAEIANAPEAVDEEEAAEEDSFSVSSIIDDDDLSSMIGEAADEEEVIVPDDMEELLGASESHFADDDIDESLDEIESLLKAAGQLESDIAAAAEEDLETEEDPVMEVAEQDESEPADIELTADEIEAMFKLQ</sequence>
<feature type="compositionally biased region" description="Low complexity" evidence="2">
    <location>
        <begin position="134"/>
        <end position="144"/>
    </location>
</feature>
<feature type="compositionally biased region" description="Acidic residues" evidence="2">
    <location>
        <begin position="47"/>
        <end position="93"/>
    </location>
</feature>
<comment type="caution">
    <text evidence="3">The sequence shown here is derived from an EMBL/GenBank/DDBJ whole genome shotgun (WGS) entry which is preliminary data.</text>
</comment>
<evidence type="ECO:0000256" key="2">
    <source>
        <dbReference type="SAM" id="MobiDB-lite"/>
    </source>
</evidence>
<feature type="compositionally biased region" description="Basic and acidic residues" evidence="2">
    <location>
        <begin position="113"/>
        <end position="132"/>
    </location>
</feature>
<keyword evidence="1" id="KW-0175">Coiled coil</keyword>
<organism evidence="3 4">
    <name type="scientific">Blastopirellula sediminis</name>
    <dbReference type="NCBI Taxonomy" id="2894196"/>
    <lineage>
        <taxon>Bacteria</taxon>
        <taxon>Pseudomonadati</taxon>
        <taxon>Planctomycetota</taxon>
        <taxon>Planctomycetia</taxon>
        <taxon>Pirellulales</taxon>
        <taxon>Pirellulaceae</taxon>
        <taxon>Blastopirellula</taxon>
    </lineage>
</organism>
<evidence type="ECO:0000256" key="1">
    <source>
        <dbReference type="SAM" id="Coils"/>
    </source>
</evidence>
<feature type="coiled-coil region" evidence="1">
    <location>
        <begin position="203"/>
        <end position="230"/>
    </location>
</feature>
<protein>
    <submittedName>
        <fullName evidence="3">Uncharacterized protein</fullName>
    </submittedName>
</protein>
<accession>A0A9X1MMR1</accession>
<dbReference type="AlphaFoldDB" id="A0A9X1MMR1"/>
<dbReference type="RefSeq" id="WP_230219755.1">
    <property type="nucleotide sequence ID" value="NZ_JAJKFT010000010.1"/>
</dbReference>
<feature type="region of interest" description="Disordered" evidence="2">
    <location>
        <begin position="42"/>
        <end position="174"/>
    </location>
</feature>
<evidence type="ECO:0000313" key="3">
    <source>
        <dbReference type="EMBL" id="MCC9629499.1"/>
    </source>
</evidence>
<dbReference type="Proteomes" id="UP001139103">
    <property type="component" value="Unassembled WGS sequence"/>
</dbReference>
<reference evidence="3" key="1">
    <citation type="submission" date="2021-11" db="EMBL/GenBank/DDBJ databases">
        <title>Genome sequence.</title>
        <authorList>
            <person name="Sun Q."/>
        </authorList>
    </citation>
    <scope>NUCLEOTIDE SEQUENCE</scope>
    <source>
        <strain evidence="3">JC732</strain>
    </source>
</reference>
<keyword evidence="4" id="KW-1185">Reference proteome</keyword>
<feature type="compositionally biased region" description="Acidic residues" evidence="2">
    <location>
        <begin position="145"/>
        <end position="156"/>
    </location>
</feature>
<name>A0A9X1MMR1_9BACT</name>
<gene>
    <name evidence="3" type="ORF">LOC68_13985</name>
</gene>
<feature type="region of interest" description="Disordered" evidence="2">
    <location>
        <begin position="231"/>
        <end position="250"/>
    </location>
</feature>
<evidence type="ECO:0000313" key="4">
    <source>
        <dbReference type="Proteomes" id="UP001139103"/>
    </source>
</evidence>
<dbReference type="EMBL" id="JAJKFT010000010">
    <property type="protein sequence ID" value="MCC9629499.1"/>
    <property type="molecule type" value="Genomic_DNA"/>
</dbReference>
<proteinExistence type="predicted"/>